<dbReference type="Proteomes" id="UP001336835">
    <property type="component" value="Unassembled WGS sequence"/>
</dbReference>
<comment type="caution">
    <text evidence="2">The sequence shown here is derived from an EMBL/GenBank/DDBJ whole genome shotgun (WGS) entry which is preliminary data.</text>
</comment>
<organism evidence="2 3">
    <name type="scientific">Pedobacter albus</name>
    <dbReference type="NCBI Taxonomy" id="3113905"/>
    <lineage>
        <taxon>Bacteria</taxon>
        <taxon>Pseudomonadati</taxon>
        <taxon>Bacteroidota</taxon>
        <taxon>Sphingobacteriia</taxon>
        <taxon>Sphingobacteriales</taxon>
        <taxon>Sphingobacteriaceae</taxon>
        <taxon>Pedobacter</taxon>
    </lineage>
</organism>
<dbReference type="GO" id="GO:0016757">
    <property type="term" value="F:glycosyltransferase activity"/>
    <property type="evidence" value="ECO:0007669"/>
    <property type="project" value="UniProtKB-KW"/>
</dbReference>
<dbReference type="Pfam" id="PF00534">
    <property type="entry name" value="Glycos_transf_1"/>
    <property type="match status" value="1"/>
</dbReference>
<dbReference type="CDD" id="cd03801">
    <property type="entry name" value="GT4_PimA-like"/>
    <property type="match status" value="1"/>
</dbReference>
<keyword evidence="2" id="KW-0328">Glycosyltransferase</keyword>
<dbReference type="EMBL" id="JAZDQT010000002">
    <property type="protein sequence ID" value="MEE1946254.1"/>
    <property type="molecule type" value="Genomic_DNA"/>
</dbReference>
<dbReference type="InterPro" id="IPR001296">
    <property type="entry name" value="Glyco_trans_1"/>
</dbReference>
<dbReference type="PANTHER" id="PTHR45947">
    <property type="entry name" value="SULFOQUINOVOSYL TRANSFERASE SQD2"/>
    <property type="match status" value="1"/>
</dbReference>
<keyword evidence="2" id="KW-0808">Transferase</keyword>
<proteinExistence type="predicted"/>
<name>A0ABU7IAQ2_9SPHI</name>
<accession>A0ABU7IAQ2</accession>
<dbReference type="RefSeq" id="WP_330108562.1">
    <property type="nucleotide sequence ID" value="NZ_JAZDQT010000002.1"/>
</dbReference>
<dbReference type="Gene3D" id="3.40.50.2000">
    <property type="entry name" value="Glycogen Phosphorylase B"/>
    <property type="match status" value="2"/>
</dbReference>
<protein>
    <submittedName>
        <fullName evidence="2">Glycosyltransferase family 4 protein</fullName>
        <ecNumber evidence="2">2.4.-.-</ecNumber>
    </submittedName>
</protein>
<evidence type="ECO:0000313" key="2">
    <source>
        <dbReference type="EMBL" id="MEE1946254.1"/>
    </source>
</evidence>
<keyword evidence="3" id="KW-1185">Reference proteome</keyword>
<evidence type="ECO:0000313" key="3">
    <source>
        <dbReference type="Proteomes" id="UP001336835"/>
    </source>
</evidence>
<sequence length="369" mass="41365">MKKKVLLITPSLDRTGSEMLLWYLINNLDPQRFELYVFSLRKGELYRQLPERIGKSAAYRVGKWYHKIFRGLLKLFGTEPIGYQLKQIQKSFKADLWYANTILIPQAPPAAKAIGVKMATHFHEFMYAYGFIKSAAFKAIVEHSDALVGCSPLVCERLKALGHPKVLLQNSFIDAQKIKPDAQRVEALRQQHGLAETDFVWLISGSMAYMKGLDMVLAIAEHFKGQAVKIIWVGGDLHNGLDYYVKTVATKQNGQNLIFTGAIAADYYNYFALADAYLSLSREECLSLAMLEAASLGKPIVSFDTGIAKAFVKEGMGLVVDSFNVADMIKAMEAFRQNPSHNAQLLKDAAAVYTVEQQLPHFEQLLESI</sequence>
<dbReference type="EC" id="2.4.-.-" evidence="2"/>
<dbReference type="SUPFAM" id="SSF53756">
    <property type="entry name" value="UDP-Glycosyltransferase/glycogen phosphorylase"/>
    <property type="match status" value="1"/>
</dbReference>
<dbReference type="PANTHER" id="PTHR45947:SF3">
    <property type="entry name" value="SULFOQUINOVOSYL TRANSFERASE SQD2"/>
    <property type="match status" value="1"/>
</dbReference>
<evidence type="ECO:0000259" key="1">
    <source>
        <dbReference type="Pfam" id="PF00534"/>
    </source>
</evidence>
<reference evidence="2 3" key="1">
    <citation type="submission" date="2024-01" db="EMBL/GenBank/DDBJ databases">
        <title>Pedobacter sp. nov., isolated from fresh soil.</title>
        <authorList>
            <person name="Le N.T.T."/>
        </authorList>
    </citation>
    <scope>NUCLEOTIDE SEQUENCE [LARGE SCALE GENOMIC DNA]</scope>
    <source>
        <strain evidence="2 3">KR3-3</strain>
    </source>
</reference>
<feature type="domain" description="Glycosyl transferase family 1" evidence="1">
    <location>
        <begin position="186"/>
        <end position="348"/>
    </location>
</feature>
<dbReference type="InterPro" id="IPR050194">
    <property type="entry name" value="Glycosyltransferase_grp1"/>
</dbReference>
<gene>
    <name evidence="2" type="ORF">VRU48_14110</name>
</gene>